<keyword evidence="4" id="KW-1185">Reference proteome</keyword>
<evidence type="ECO:0000313" key="5">
    <source>
        <dbReference type="Proteomes" id="UP000255110"/>
    </source>
</evidence>
<protein>
    <recommendedName>
        <fullName evidence="6">Secreted protein</fullName>
    </recommendedName>
</protein>
<sequence>MKQFNIAFGVIVSSLLSGSLLAAEPVKFVIPEVKHDVSETLKSMASTVQQKVQPSRHVVPLYKKPLKLQPIPGNFIDEAIQPKTTLPLVATPGLSFLGLGAGFPNFNVSISPPDPNASVGLIQIVQWVNTSFAVFDKATGNLIMGPTPGNALWAGFGGPCQNQNSGDPIVKYDQLANRWVMTQFAIDDKQHQTQCIAVSTTPDATGPYNRYSFDFGTNFNDYGKLGVWPDAYYMMFAMFPKEPLDDEEFAPAIPTQSGPAACAFDRTSMLAGASATMQCFQPQPEAGFFLPSDLDGKTPPHVGEPNYFVGLHQDANGVTDRNHLAVWKFHVDWQNPNNSRFDGPTALRVRAFNPTICNKTPDNAEGDCAVQQGTNAKLDVISDRPMYRLAYRNFGSHQSLVFNHVVQAENQIAGTRWYELRVNHRGNLIVHQQGTYTQHDGNGRWMGSIAMDKQGNMALGFSVSGPALFPSIHYTGRKHYDPRDMMRGENIIMNGGGHQLPSEAGKTNRWGDYSSMAIDPSDDCTFWYTNEFLQESGSDNWSTQIASFKYPECK</sequence>
<dbReference type="Proteomes" id="UP000054820">
    <property type="component" value="Unassembled WGS sequence"/>
</dbReference>
<feature type="signal peptide" evidence="1">
    <location>
        <begin position="1"/>
        <end position="22"/>
    </location>
</feature>
<evidence type="ECO:0000313" key="3">
    <source>
        <dbReference type="EMBL" id="STY24405.1"/>
    </source>
</evidence>
<evidence type="ECO:0008006" key="6">
    <source>
        <dbReference type="Google" id="ProtNLM"/>
    </source>
</evidence>
<gene>
    <name evidence="2" type="ORF">Lstg_1490</name>
    <name evidence="3" type="ORF">NCTC11991_03030</name>
</gene>
<evidence type="ECO:0000313" key="4">
    <source>
        <dbReference type="Proteomes" id="UP000054820"/>
    </source>
</evidence>
<dbReference type="EMBL" id="UGOY01000001">
    <property type="protein sequence ID" value="STY24405.1"/>
    <property type="molecule type" value="Genomic_DNA"/>
</dbReference>
<evidence type="ECO:0000256" key="1">
    <source>
        <dbReference type="SAM" id="SignalP"/>
    </source>
</evidence>
<dbReference type="EMBL" id="LNYZ01000011">
    <property type="protein sequence ID" value="KTD78008.1"/>
    <property type="molecule type" value="Genomic_DNA"/>
</dbReference>
<dbReference type="AlphaFoldDB" id="A0A378LBJ8"/>
<name>A0A378LBJ8_9GAMM</name>
<reference evidence="2 4" key="1">
    <citation type="submission" date="2015-11" db="EMBL/GenBank/DDBJ databases">
        <title>Genomic analysis of 38 Legionella species identifies large and diverse effector repertoires.</title>
        <authorList>
            <person name="Burstein D."/>
            <person name="Amaro F."/>
            <person name="Zusman T."/>
            <person name="Lifshitz Z."/>
            <person name="Cohen O."/>
            <person name="Gilbert J.A."/>
            <person name="Pupko T."/>
            <person name="Shuman H.A."/>
            <person name="Segal G."/>
        </authorList>
    </citation>
    <scope>NUCLEOTIDE SEQUENCE [LARGE SCALE GENOMIC DNA]</scope>
    <source>
        <strain evidence="2 4">SC-18-C9</strain>
    </source>
</reference>
<feature type="chain" id="PRO_5016615112" description="Secreted protein" evidence="1">
    <location>
        <begin position="23"/>
        <end position="554"/>
    </location>
</feature>
<organism evidence="3 5">
    <name type="scientific">Legionella steigerwaltii</name>
    <dbReference type="NCBI Taxonomy" id="460"/>
    <lineage>
        <taxon>Bacteria</taxon>
        <taxon>Pseudomonadati</taxon>
        <taxon>Pseudomonadota</taxon>
        <taxon>Gammaproteobacteria</taxon>
        <taxon>Legionellales</taxon>
        <taxon>Legionellaceae</taxon>
        <taxon>Legionella</taxon>
    </lineage>
</organism>
<accession>A0A378LBJ8</accession>
<dbReference type="Proteomes" id="UP000255110">
    <property type="component" value="Unassembled WGS sequence"/>
</dbReference>
<keyword evidence="1" id="KW-0732">Signal</keyword>
<evidence type="ECO:0000313" key="2">
    <source>
        <dbReference type="EMBL" id="KTD78008.1"/>
    </source>
</evidence>
<dbReference type="OrthoDB" id="9813435at2"/>
<dbReference type="RefSeq" id="WP_058477059.1">
    <property type="nucleotide sequence ID" value="NZ_CAAAIO010000038.1"/>
</dbReference>
<reference evidence="3 5" key="2">
    <citation type="submission" date="2018-06" db="EMBL/GenBank/DDBJ databases">
        <authorList>
            <consortium name="Pathogen Informatics"/>
            <person name="Doyle S."/>
        </authorList>
    </citation>
    <scope>NUCLEOTIDE SEQUENCE [LARGE SCALE GENOMIC DNA]</scope>
    <source>
        <strain evidence="3 5">NCTC11991</strain>
    </source>
</reference>
<proteinExistence type="predicted"/>